<reference evidence="3 4" key="1">
    <citation type="submission" date="2016-10" db="EMBL/GenBank/DDBJ databases">
        <authorList>
            <person name="de Groot N.N."/>
        </authorList>
    </citation>
    <scope>NUCLEOTIDE SEQUENCE [LARGE SCALE GENOMIC DNA]</scope>
    <source>
        <strain evidence="3 4">R5</strain>
    </source>
</reference>
<accession>A0A1G7DM30</accession>
<proteinExistence type="predicted"/>
<dbReference type="RefSeq" id="WP_092086305.1">
    <property type="nucleotide sequence ID" value="NZ_FMZW01000028.1"/>
</dbReference>
<feature type="compositionally biased region" description="Polar residues" evidence="1">
    <location>
        <begin position="37"/>
        <end position="49"/>
    </location>
</feature>
<feature type="chain" id="PRO_5011523260" evidence="2">
    <location>
        <begin position="25"/>
        <end position="84"/>
    </location>
</feature>
<protein>
    <submittedName>
        <fullName evidence="3">Uncharacterized protein</fullName>
    </submittedName>
</protein>
<keyword evidence="2" id="KW-0732">Signal</keyword>
<name>A0A1G7DM30_9BRAD</name>
<gene>
    <name evidence="3" type="ORF">SAMN05216337_102841</name>
</gene>
<evidence type="ECO:0000256" key="1">
    <source>
        <dbReference type="SAM" id="MobiDB-lite"/>
    </source>
</evidence>
<dbReference type="Proteomes" id="UP000199245">
    <property type="component" value="Unassembled WGS sequence"/>
</dbReference>
<feature type="region of interest" description="Disordered" evidence="1">
    <location>
        <begin position="21"/>
        <end position="84"/>
    </location>
</feature>
<evidence type="ECO:0000256" key="2">
    <source>
        <dbReference type="SAM" id="SignalP"/>
    </source>
</evidence>
<evidence type="ECO:0000313" key="4">
    <source>
        <dbReference type="Proteomes" id="UP000199245"/>
    </source>
</evidence>
<evidence type="ECO:0000313" key="3">
    <source>
        <dbReference type="EMBL" id="SDE52552.1"/>
    </source>
</evidence>
<organism evidence="3 4">
    <name type="scientific">Bradyrhizobium brasilense</name>
    <dbReference type="NCBI Taxonomy" id="1419277"/>
    <lineage>
        <taxon>Bacteria</taxon>
        <taxon>Pseudomonadati</taxon>
        <taxon>Pseudomonadota</taxon>
        <taxon>Alphaproteobacteria</taxon>
        <taxon>Hyphomicrobiales</taxon>
        <taxon>Nitrobacteraceae</taxon>
        <taxon>Bradyrhizobium</taxon>
    </lineage>
</organism>
<feature type="signal peptide" evidence="2">
    <location>
        <begin position="1"/>
        <end position="24"/>
    </location>
</feature>
<dbReference type="AlphaFoldDB" id="A0A1G7DM30"/>
<feature type="compositionally biased region" description="Basic and acidic residues" evidence="1">
    <location>
        <begin position="26"/>
        <end position="36"/>
    </location>
</feature>
<dbReference type="EMBL" id="FMZW01000028">
    <property type="protein sequence ID" value="SDE52552.1"/>
    <property type="molecule type" value="Genomic_DNA"/>
</dbReference>
<sequence length="84" mass="8562">MRIAKLAFAGSLAAVAAVATPALAKSTERQKADEKSTTTTTSSGCQAYQQAADGTWNQLPCGEAGSNGATQHRPAAKGADDDEH</sequence>